<dbReference type="PROSITE" id="PS50112">
    <property type="entry name" value="PAS"/>
    <property type="match status" value="1"/>
</dbReference>
<keyword evidence="5" id="KW-0418">Kinase</keyword>
<dbReference type="Proteomes" id="UP001319180">
    <property type="component" value="Unassembled WGS sequence"/>
</dbReference>
<feature type="transmembrane region" description="Helical" evidence="8">
    <location>
        <begin position="251"/>
        <end position="271"/>
    </location>
</feature>
<feature type="transmembrane region" description="Helical" evidence="8">
    <location>
        <begin position="219"/>
        <end position="239"/>
    </location>
</feature>
<keyword evidence="3" id="KW-0597">Phosphoprotein</keyword>
<dbReference type="InterPro" id="IPR001610">
    <property type="entry name" value="PAC"/>
</dbReference>
<dbReference type="InterPro" id="IPR013656">
    <property type="entry name" value="PAS_4"/>
</dbReference>
<evidence type="ECO:0000259" key="9">
    <source>
        <dbReference type="PROSITE" id="PS50109"/>
    </source>
</evidence>
<dbReference type="Pfam" id="PF08448">
    <property type="entry name" value="PAS_4"/>
    <property type="match status" value="1"/>
</dbReference>
<dbReference type="NCBIfam" id="TIGR00229">
    <property type="entry name" value="sensory_box"/>
    <property type="match status" value="2"/>
</dbReference>
<evidence type="ECO:0000256" key="3">
    <source>
        <dbReference type="ARBA" id="ARBA00022553"/>
    </source>
</evidence>
<evidence type="ECO:0000259" key="11">
    <source>
        <dbReference type="PROSITE" id="PS50113"/>
    </source>
</evidence>
<dbReference type="SMART" id="SM00387">
    <property type="entry name" value="HATPase_c"/>
    <property type="match status" value="1"/>
</dbReference>
<dbReference type="RefSeq" id="WP_254093571.1">
    <property type="nucleotide sequence ID" value="NZ_JAHESC010000063.1"/>
</dbReference>
<reference evidence="12 13" key="1">
    <citation type="submission" date="2021-05" db="EMBL/GenBank/DDBJ databases">
        <title>A Polyphasic approach of four new species of the genus Ohtaekwangia: Ohtaekwangia histidinii sp. nov., Ohtaekwangia cretensis sp. nov., Ohtaekwangia indiensis sp. nov., Ohtaekwangia reichenbachii sp. nov. from diverse environment.</title>
        <authorList>
            <person name="Octaviana S."/>
        </authorList>
    </citation>
    <scope>NUCLEOTIDE SEQUENCE [LARGE SCALE GENOMIC DNA]</scope>
    <source>
        <strain evidence="12 13">PWU37</strain>
    </source>
</reference>
<evidence type="ECO:0000256" key="6">
    <source>
        <dbReference type="ARBA" id="ARBA00023012"/>
    </source>
</evidence>
<feature type="transmembrane region" description="Helical" evidence="8">
    <location>
        <begin position="71"/>
        <end position="92"/>
    </location>
</feature>
<dbReference type="GO" id="GO:0000155">
    <property type="term" value="F:phosphorelay sensor kinase activity"/>
    <property type="evidence" value="ECO:0007669"/>
    <property type="project" value="InterPro"/>
</dbReference>
<evidence type="ECO:0000256" key="4">
    <source>
        <dbReference type="ARBA" id="ARBA00022679"/>
    </source>
</evidence>
<feature type="transmembrane region" description="Helical" evidence="8">
    <location>
        <begin position="39"/>
        <end position="59"/>
    </location>
</feature>
<dbReference type="InterPro" id="IPR036890">
    <property type="entry name" value="HATPase_C_sf"/>
</dbReference>
<keyword evidence="6" id="KW-0902">Two-component regulatory system</keyword>
<keyword evidence="8" id="KW-0472">Membrane</keyword>
<evidence type="ECO:0000256" key="7">
    <source>
        <dbReference type="SAM" id="Coils"/>
    </source>
</evidence>
<evidence type="ECO:0000259" key="10">
    <source>
        <dbReference type="PROSITE" id="PS50112"/>
    </source>
</evidence>
<dbReference type="SUPFAM" id="SSF55874">
    <property type="entry name" value="ATPase domain of HSP90 chaperone/DNA topoisomerase II/histidine kinase"/>
    <property type="match status" value="1"/>
</dbReference>
<comment type="caution">
    <text evidence="12">The sequence shown here is derived from an EMBL/GenBank/DDBJ whole genome shotgun (WGS) entry which is preliminary data.</text>
</comment>
<dbReference type="AlphaFoldDB" id="A0AAP2GKD8"/>
<dbReference type="InterPro" id="IPR050736">
    <property type="entry name" value="Sensor_HK_Regulatory"/>
</dbReference>
<dbReference type="PANTHER" id="PTHR43711:SF26">
    <property type="entry name" value="SENSOR HISTIDINE KINASE RCSC"/>
    <property type="match status" value="1"/>
</dbReference>
<organism evidence="12 13">
    <name type="scientific">Dawidia soli</name>
    <dbReference type="NCBI Taxonomy" id="2782352"/>
    <lineage>
        <taxon>Bacteria</taxon>
        <taxon>Pseudomonadati</taxon>
        <taxon>Bacteroidota</taxon>
        <taxon>Cytophagia</taxon>
        <taxon>Cytophagales</taxon>
        <taxon>Chryseotaleaceae</taxon>
        <taxon>Dawidia</taxon>
    </lineage>
</organism>
<keyword evidence="4" id="KW-0808">Transferase</keyword>
<dbReference type="PROSITE" id="PS50113">
    <property type="entry name" value="PAC"/>
    <property type="match status" value="2"/>
</dbReference>
<keyword evidence="8" id="KW-0812">Transmembrane</keyword>
<dbReference type="InterPro" id="IPR003661">
    <property type="entry name" value="HisK_dim/P_dom"/>
</dbReference>
<dbReference type="Gene3D" id="3.30.450.20">
    <property type="entry name" value="PAS domain"/>
    <property type="match status" value="3"/>
</dbReference>
<name>A0AAP2GKD8_9BACT</name>
<evidence type="ECO:0000256" key="8">
    <source>
        <dbReference type="SAM" id="Phobius"/>
    </source>
</evidence>
<dbReference type="PROSITE" id="PS50109">
    <property type="entry name" value="HIS_KIN"/>
    <property type="match status" value="1"/>
</dbReference>
<dbReference type="CDD" id="cd00082">
    <property type="entry name" value="HisKA"/>
    <property type="match status" value="1"/>
</dbReference>
<evidence type="ECO:0000256" key="1">
    <source>
        <dbReference type="ARBA" id="ARBA00000085"/>
    </source>
</evidence>
<keyword evidence="7" id="KW-0175">Coiled coil</keyword>
<comment type="catalytic activity">
    <reaction evidence="1">
        <text>ATP + protein L-histidine = ADP + protein N-phospho-L-histidine.</text>
        <dbReference type="EC" id="2.7.13.3"/>
    </reaction>
</comment>
<keyword evidence="8" id="KW-1133">Transmembrane helix</keyword>
<dbReference type="EC" id="2.7.13.3" evidence="2"/>
<feature type="coiled-coil region" evidence="7">
    <location>
        <begin position="307"/>
        <end position="366"/>
    </location>
</feature>
<dbReference type="SMART" id="SM00091">
    <property type="entry name" value="PAS"/>
    <property type="match status" value="3"/>
</dbReference>
<dbReference type="InterPro" id="IPR000014">
    <property type="entry name" value="PAS"/>
</dbReference>
<dbReference type="SMART" id="SM00086">
    <property type="entry name" value="PAC"/>
    <property type="match status" value="3"/>
</dbReference>
<evidence type="ECO:0000313" key="13">
    <source>
        <dbReference type="Proteomes" id="UP001319180"/>
    </source>
</evidence>
<evidence type="ECO:0000256" key="2">
    <source>
        <dbReference type="ARBA" id="ARBA00012438"/>
    </source>
</evidence>
<dbReference type="FunFam" id="3.30.565.10:FF:000006">
    <property type="entry name" value="Sensor histidine kinase WalK"/>
    <property type="match status" value="1"/>
</dbReference>
<feature type="domain" description="Histidine kinase" evidence="9">
    <location>
        <begin position="769"/>
        <end position="985"/>
    </location>
</feature>
<dbReference type="Pfam" id="PF00989">
    <property type="entry name" value="PAS"/>
    <property type="match status" value="1"/>
</dbReference>
<dbReference type="EMBL" id="JAHESC010000063">
    <property type="protein sequence ID" value="MBT1690351.1"/>
    <property type="molecule type" value="Genomic_DNA"/>
</dbReference>
<accession>A0AAP2GKD8</accession>
<dbReference type="PRINTS" id="PR00344">
    <property type="entry name" value="BCTRLSENSOR"/>
</dbReference>
<dbReference type="InterPro" id="IPR000700">
    <property type="entry name" value="PAS-assoc_C"/>
</dbReference>
<dbReference type="InterPro" id="IPR035965">
    <property type="entry name" value="PAS-like_dom_sf"/>
</dbReference>
<dbReference type="Pfam" id="PF02518">
    <property type="entry name" value="HATPase_c"/>
    <property type="match status" value="1"/>
</dbReference>
<dbReference type="Gene3D" id="3.30.565.10">
    <property type="entry name" value="Histidine kinase-like ATPase, C-terminal domain"/>
    <property type="match status" value="1"/>
</dbReference>
<keyword evidence="13" id="KW-1185">Reference proteome</keyword>
<sequence>MKLEKWSRLIVVVIGVISVLVLAGWELDAEWLKRPVTGTAGMNPLTALCFALTSLALWLRTPERSPRVRRTAAIAIGIVGILCAYRLAGIFMDLHAEIDEVLYRKKLALDMAAQRFSRMSLNATINFMLAGSAFFLVYSRRYHRIVIAQLSAAVIALLALFALLGYLYRVPEFDHSIPYLPMAVHTAGCFLLLACALLFANPRRGLMRQLTSRYAGSLIAKVLIPLLVLLPIAIGYIRLRWHWHGTVSVELGVALIVISFMLIFILLILYNTNSLNRRDARQKADAWRLQFYNEQLQAANFESAATNEELSATMEELATTNEELVTSNENLSILNDKLERAKETIRQQAEEIIRQKDDQLSEYRKNLDIIFTNTQEGILLLNAAGEVVLFNKTFDTFIRDNAGIIPKAGMPFLEVVMRARREVAHALFANAVAGETSQVEAHIDAPSGPLVHLLRYEPVWQFGRVTHVIIISSDITDKKAQESRIQQSEANLKAIFDNTPDAFVLLDQHLRVIAFNEAYSRNALNLNGKRIEIGEDIRAYVRNERISIFEKMIAEARRGETIQYEAPLREDANPVWFRIVITRVNNTDGGLRGYCLSAREITQQKEYENNLTTIAKELSGLIDNSNVPIFGLDRDGYVNEWNQVTSQVTQYSKQEAMGHPWVTDFIEPPYRESVREVLKRVIAGDAINNFELPIQTRTGERIMLLLAASPRYDAENRIKGVIMVAQNITELIDYRKGLERMVQERTRELNEALQKEKELVDLKSKFVSMASHEFRTPLSTISLATGFIRRYKERISGEEIDRKLDNIVRQIEHMNYLLEDVLTVGKTEAGKVNVNVQVVEVTPYFEVLAREVYLSSDKTHRIRLTIHCDRTVMATDPRMLRIIVVNLLTNAIKFSPGQPSVDLRVTDTNRTLRVEVSDTGIGIPDADRENLFNSFHRGSNTGAIQGTGLGLSIVRKTVDLLGGSIHVESAVNQGTTFIIAIPLHESKDDIGH</sequence>
<dbReference type="SMART" id="SM00388">
    <property type="entry name" value="HisKA"/>
    <property type="match status" value="1"/>
</dbReference>
<feature type="transmembrane region" description="Helical" evidence="8">
    <location>
        <begin position="179"/>
        <end position="199"/>
    </location>
</feature>
<feature type="transmembrane region" description="Helical" evidence="8">
    <location>
        <begin position="119"/>
        <end position="138"/>
    </location>
</feature>
<dbReference type="InterPro" id="IPR004358">
    <property type="entry name" value="Sig_transdc_His_kin-like_C"/>
</dbReference>
<gene>
    <name evidence="12" type="ORF">KK078_27545</name>
</gene>
<dbReference type="InterPro" id="IPR003594">
    <property type="entry name" value="HATPase_dom"/>
</dbReference>
<feature type="domain" description="PAS" evidence="10">
    <location>
        <begin position="614"/>
        <end position="685"/>
    </location>
</feature>
<dbReference type="InterPro" id="IPR005467">
    <property type="entry name" value="His_kinase_dom"/>
</dbReference>
<dbReference type="PANTHER" id="PTHR43711">
    <property type="entry name" value="TWO-COMPONENT HISTIDINE KINASE"/>
    <property type="match status" value="1"/>
</dbReference>
<dbReference type="InterPro" id="IPR013767">
    <property type="entry name" value="PAS_fold"/>
</dbReference>
<dbReference type="GO" id="GO:0006355">
    <property type="term" value="P:regulation of DNA-templated transcription"/>
    <property type="evidence" value="ECO:0007669"/>
    <property type="project" value="InterPro"/>
</dbReference>
<feature type="domain" description="PAC" evidence="11">
    <location>
        <begin position="560"/>
        <end position="613"/>
    </location>
</feature>
<dbReference type="CDD" id="cd00130">
    <property type="entry name" value="PAS"/>
    <property type="match status" value="1"/>
</dbReference>
<dbReference type="SUPFAM" id="SSF55785">
    <property type="entry name" value="PYP-like sensor domain (PAS domain)"/>
    <property type="match status" value="3"/>
</dbReference>
<evidence type="ECO:0000256" key="5">
    <source>
        <dbReference type="ARBA" id="ARBA00022777"/>
    </source>
</evidence>
<proteinExistence type="predicted"/>
<feature type="transmembrane region" description="Helical" evidence="8">
    <location>
        <begin position="9"/>
        <end position="27"/>
    </location>
</feature>
<dbReference type="SUPFAM" id="SSF47384">
    <property type="entry name" value="Homodimeric domain of signal transducing histidine kinase"/>
    <property type="match status" value="1"/>
</dbReference>
<dbReference type="Gene3D" id="1.10.287.130">
    <property type="match status" value="1"/>
</dbReference>
<feature type="transmembrane region" description="Helical" evidence="8">
    <location>
        <begin position="145"/>
        <end position="167"/>
    </location>
</feature>
<evidence type="ECO:0000313" key="12">
    <source>
        <dbReference type="EMBL" id="MBT1690351.1"/>
    </source>
</evidence>
<protein>
    <recommendedName>
        <fullName evidence="2">histidine kinase</fullName>
        <ecNumber evidence="2">2.7.13.3</ecNumber>
    </recommendedName>
</protein>
<dbReference type="Pfam" id="PF00512">
    <property type="entry name" value="HisKA"/>
    <property type="match status" value="1"/>
</dbReference>
<dbReference type="InterPro" id="IPR036097">
    <property type="entry name" value="HisK_dim/P_sf"/>
</dbReference>
<feature type="domain" description="PAC" evidence="11">
    <location>
        <begin position="688"/>
        <end position="740"/>
    </location>
</feature>